<dbReference type="InterPro" id="IPR043502">
    <property type="entry name" value="DNA/RNA_pol_sf"/>
</dbReference>
<dbReference type="GO" id="GO:0004519">
    <property type="term" value="F:endonuclease activity"/>
    <property type="evidence" value="ECO:0007669"/>
    <property type="project" value="InterPro"/>
</dbReference>
<proteinExistence type="predicted"/>
<dbReference type="Gene3D" id="3.60.10.10">
    <property type="entry name" value="Endonuclease/exonuclease/phosphatase"/>
    <property type="match status" value="1"/>
</dbReference>
<protein>
    <recommendedName>
        <fullName evidence="2">Reverse transcriptase domain-containing protein</fullName>
    </recommendedName>
</protein>
<evidence type="ECO:0000313" key="3">
    <source>
        <dbReference type="EMBL" id="SPC85790.1"/>
    </source>
</evidence>
<dbReference type="InterPro" id="IPR036691">
    <property type="entry name" value="Endo/exonu/phosph_ase_sf"/>
</dbReference>
<dbReference type="Pfam" id="PF00078">
    <property type="entry name" value="RVT_1"/>
    <property type="match status" value="1"/>
</dbReference>
<evidence type="ECO:0000256" key="1">
    <source>
        <dbReference type="SAM" id="MobiDB-lite"/>
    </source>
</evidence>
<dbReference type="InterPro" id="IPR000477">
    <property type="entry name" value="RT_dom"/>
</dbReference>
<accession>A0A2N9FFH8</accession>
<dbReference type="PROSITE" id="PS00726">
    <property type="entry name" value="AP_NUCLEASE_F1_1"/>
    <property type="match status" value="1"/>
</dbReference>
<dbReference type="InterPro" id="IPR020847">
    <property type="entry name" value="AP_endonuclease_F1_BS"/>
</dbReference>
<feature type="compositionally biased region" description="Polar residues" evidence="1">
    <location>
        <begin position="84"/>
        <end position="100"/>
    </location>
</feature>
<feature type="region of interest" description="Disordered" evidence="1">
    <location>
        <begin position="81"/>
        <end position="114"/>
    </location>
</feature>
<gene>
    <name evidence="3" type="ORF">FSB_LOCUS13672</name>
</gene>
<dbReference type="GO" id="GO:0003677">
    <property type="term" value="F:DNA binding"/>
    <property type="evidence" value="ECO:0007669"/>
    <property type="project" value="InterPro"/>
</dbReference>
<reference evidence="3" key="1">
    <citation type="submission" date="2018-02" db="EMBL/GenBank/DDBJ databases">
        <authorList>
            <person name="Cohen D.B."/>
            <person name="Kent A.D."/>
        </authorList>
    </citation>
    <scope>NUCLEOTIDE SEQUENCE</scope>
</reference>
<evidence type="ECO:0000259" key="2">
    <source>
        <dbReference type="PROSITE" id="PS50878"/>
    </source>
</evidence>
<organism evidence="3">
    <name type="scientific">Fagus sylvatica</name>
    <name type="common">Beechnut</name>
    <dbReference type="NCBI Taxonomy" id="28930"/>
    <lineage>
        <taxon>Eukaryota</taxon>
        <taxon>Viridiplantae</taxon>
        <taxon>Streptophyta</taxon>
        <taxon>Embryophyta</taxon>
        <taxon>Tracheophyta</taxon>
        <taxon>Spermatophyta</taxon>
        <taxon>Magnoliopsida</taxon>
        <taxon>eudicotyledons</taxon>
        <taxon>Gunneridae</taxon>
        <taxon>Pentapetalae</taxon>
        <taxon>rosids</taxon>
        <taxon>fabids</taxon>
        <taxon>Fagales</taxon>
        <taxon>Fagaceae</taxon>
        <taxon>Fagus</taxon>
    </lineage>
</organism>
<feature type="domain" description="Reverse transcriptase" evidence="2">
    <location>
        <begin position="691"/>
        <end position="952"/>
    </location>
</feature>
<dbReference type="PANTHER" id="PTHR33116">
    <property type="entry name" value="REVERSE TRANSCRIPTASE ZINC-BINDING DOMAIN-CONTAINING PROTEIN-RELATED-RELATED"/>
    <property type="match status" value="1"/>
</dbReference>
<sequence length="1142" mass="129667">MGGKRSFHIDSKQFDLSLNGTGSKQVQISKSGQKHVQNIYLGLAGAKWIGQCVEENIVREKDQAFMRTQGENGKTYLQLLLSPDHNNGHGSQQESRQQRTVGDGVEKPRYTGDLVSGEKRPYTYAGIVGSRTLKTIGKQFETEPVVPPISESHRKLGKGLTINISKNGKRRVSWSSKVETKVEILSRENSRDKWVPKLNKMDHKGPVVENLLVGSKARPNFEIGGPSESPNIGPVLITHQPKHSNWVKPQIAMDNPRQLALALTRECVDGQAAIERRDTRRGEIAHHMGWFFQLTDGCRLVIPDFVPPLWSPAEPKLVSSGFELVPVQNSKPMVVQPISMVCPLVENPPHTEEPAKIGFYQNPPSEWVVGQMKAFGELVGASYEGYEEEVIILLQKIELRQPQPRARAPSQHRGSQSASRDLRELWGLVSSVNYDSKVPDSRLNDKDKRLRMRNLLRMWKADIICLQETKLAVINRRVIQSLWGNQHVDWISLGSNGAAGGILLMWDKRVVEKVDEAAGYYSLSCKFRNVLDQFEWIFIGWVEKAHFVWLKVEGFVDRVRDWWASYSFPRSPSHISASKLKALKMDLKHWNVNEFGNVHFKHQKLLLSLHELETLGESRVLSEVEKNERTRLINQDAIKAEISGFYRHLYIEDTSCRPFLDGLSFSSISPEEASWLERPFEEEKIRKVVSNMNGDKAPVCSLNATFLSLIPKKANAIEVKDFRPISLVGSVYKILAKVLANRLSVVLAAVISPSQNAFIQGRQITDWVLVANECLDTRLKDNHPGIICKLDVEKAYDHVNWKFLLYLLERCGFSLKWRRWIFYCISTIRFSIPINGSLEGFFGSSRGLRQGDSLSPILFVLVMEALSRMMTKAVEGGLLLSFQINFNKSEMAQVGNVPDLDNLATILGCKTVQLPINYLGLPLGAKFKSKMIWDPIHEKMERKLSGWQRMYLSKGGRVTLIKSTLSSLPTYYLSLFPIPSSVAIRIDKIQRDFLWGGIGEGKKFHLINWHQGDWTTREVNGPHGVSLWKHIRKDWGHFAKHVHVEVGDGAKTKFWTDIWCGTCSLKDGFPELYRIARNKAALVMDHLHYHNESVSWEFNFTRHAQDWEIDAIASFLELLSSSSVKGYGEDRMCWRGSSKDGF</sequence>
<dbReference type="SUPFAM" id="SSF56219">
    <property type="entry name" value="DNase I-like"/>
    <property type="match status" value="1"/>
</dbReference>
<dbReference type="GO" id="GO:0006281">
    <property type="term" value="P:DNA repair"/>
    <property type="evidence" value="ECO:0007669"/>
    <property type="project" value="InterPro"/>
</dbReference>
<feature type="compositionally biased region" description="Basic and acidic residues" evidence="1">
    <location>
        <begin position="104"/>
        <end position="114"/>
    </location>
</feature>
<dbReference type="PROSITE" id="PS50878">
    <property type="entry name" value="RT_POL"/>
    <property type="match status" value="1"/>
</dbReference>
<dbReference type="SUPFAM" id="SSF56672">
    <property type="entry name" value="DNA/RNA polymerases"/>
    <property type="match status" value="1"/>
</dbReference>
<dbReference type="PANTHER" id="PTHR33116:SF78">
    <property type="entry name" value="OS12G0587133 PROTEIN"/>
    <property type="match status" value="1"/>
</dbReference>
<dbReference type="AlphaFoldDB" id="A0A2N9FFH8"/>
<name>A0A2N9FFH8_FAGSY</name>
<dbReference type="CDD" id="cd01650">
    <property type="entry name" value="RT_nLTR_like"/>
    <property type="match status" value="1"/>
</dbReference>
<dbReference type="EMBL" id="OIVN01000802">
    <property type="protein sequence ID" value="SPC85790.1"/>
    <property type="molecule type" value="Genomic_DNA"/>
</dbReference>